<dbReference type="InterPro" id="IPR002698">
    <property type="entry name" value="FTHF_cligase"/>
</dbReference>
<comment type="similarity">
    <text evidence="1 4">Belongs to the 5-formyltetrahydrofolate cyclo-ligase family.</text>
</comment>
<protein>
    <recommendedName>
        <fullName evidence="4">5-formyltetrahydrofolate cyclo-ligase</fullName>
        <ecNumber evidence="4">6.3.3.2</ecNumber>
    </recommendedName>
</protein>
<keyword evidence="3 4" id="KW-0067">ATP-binding</keyword>
<dbReference type="RefSeq" id="WP_244458750.1">
    <property type="nucleotide sequence ID" value="NZ_AP025637.1"/>
</dbReference>
<keyword evidence="2 4" id="KW-0547">Nucleotide-binding</keyword>
<dbReference type="SUPFAM" id="SSF100950">
    <property type="entry name" value="NagB/RpiA/CoA transferase-like"/>
    <property type="match status" value="1"/>
</dbReference>
<dbReference type="EMBL" id="AP025637">
    <property type="protein sequence ID" value="BDG71476.1"/>
    <property type="molecule type" value="Genomic_DNA"/>
</dbReference>
<sequence>MTSDVTGPHCDVLLAALKAEARQVALARRAGIDPAGAGEALASIVLRDCPPPAGALVSGFWPMGPEIDLRPLLHALHARGQALCLPVTPKRGQPLRFRRWAPGDPLAPGPMGTRQPAEGPDVTPDWLLVPLLAFDRAGRRLGYGGGYYDRTLAALPHAGVTGVAYAAQEMHDPPGVPAGPLDARLPRVATETGVVICGGVS</sequence>
<evidence type="ECO:0000256" key="3">
    <source>
        <dbReference type="ARBA" id="ARBA00022840"/>
    </source>
</evidence>
<comment type="cofactor">
    <cofactor evidence="4">
        <name>Mg(2+)</name>
        <dbReference type="ChEBI" id="CHEBI:18420"/>
    </cofactor>
</comment>
<reference evidence="5 6" key="1">
    <citation type="journal article" date="2016" name="Microbes Environ.">
        <title>Phylogenetically diverse aerobic anoxygenic phototrophic bacteria isolated from epilithic biofilms in Tama river, Japan.</title>
        <authorList>
            <person name="Hirose S."/>
            <person name="Matsuura K."/>
            <person name="Haruta S."/>
        </authorList>
    </citation>
    <scope>NUCLEOTIDE SEQUENCE [LARGE SCALE GENOMIC DNA]</scope>
    <source>
        <strain evidence="5 6">S08</strain>
    </source>
</reference>
<dbReference type="Proteomes" id="UP000831327">
    <property type="component" value="Chromosome"/>
</dbReference>
<dbReference type="EC" id="6.3.3.2" evidence="4"/>
<name>A0ABN6NYH6_9PROT</name>
<dbReference type="NCBIfam" id="TIGR02727">
    <property type="entry name" value="MTHFS_bact"/>
    <property type="match status" value="1"/>
</dbReference>
<gene>
    <name evidence="5" type="ORF">Rmf_14050</name>
</gene>
<evidence type="ECO:0000256" key="4">
    <source>
        <dbReference type="RuleBase" id="RU361279"/>
    </source>
</evidence>
<comment type="catalytic activity">
    <reaction evidence="4">
        <text>(6S)-5-formyl-5,6,7,8-tetrahydrofolate + ATP = (6R)-5,10-methenyltetrahydrofolate + ADP + phosphate</text>
        <dbReference type="Rhea" id="RHEA:10488"/>
        <dbReference type="ChEBI" id="CHEBI:30616"/>
        <dbReference type="ChEBI" id="CHEBI:43474"/>
        <dbReference type="ChEBI" id="CHEBI:57455"/>
        <dbReference type="ChEBI" id="CHEBI:57457"/>
        <dbReference type="ChEBI" id="CHEBI:456216"/>
        <dbReference type="EC" id="6.3.3.2"/>
    </reaction>
</comment>
<dbReference type="PANTHER" id="PTHR23407:SF1">
    <property type="entry name" value="5-FORMYLTETRAHYDROFOLATE CYCLO-LIGASE"/>
    <property type="match status" value="1"/>
</dbReference>
<organism evidence="5 6">
    <name type="scientific">Roseomonas fluvialis</name>
    <dbReference type="NCBI Taxonomy" id="1750527"/>
    <lineage>
        <taxon>Bacteria</taxon>
        <taxon>Pseudomonadati</taxon>
        <taxon>Pseudomonadota</taxon>
        <taxon>Alphaproteobacteria</taxon>
        <taxon>Acetobacterales</taxon>
        <taxon>Roseomonadaceae</taxon>
        <taxon>Roseomonas</taxon>
    </lineage>
</organism>
<proteinExistence type="inferred from homology"/>
<evidence type="ECO:0000313" key="5">
    <source>
        <dbReference type="EMBL" id="BDG71476.1"/>
    </source>
</evidence>
<dbReference type="InterPro" id="IPR024185">
    <property type="entry name" value="FTHF_cligase-like_sf"/>
</dbReference>
<evidence type="ECO:0000256" key="2">
    <source>
        <dbReference type="ARBA" id="ARBA00022741"/>
    </source>
</evidence>
<dbReference type="PANTHER" id="PTHR23407">
    <property type="entry name" value="ATPASE INHIBITOR/5-FORMYLTETRAHYDROFOLATE CYCLO-LIGASE"/>
    <property type="match status" value="1"/>
</dbReference>
<evidence type="ECO:0000256" key="1">
    <source>
        <dbReference type="ARBA" id="ARBA00010638"/>
    </source>
</evidence>
<dbReference type="InterPro" id="IPR037171">
    <property type="entry name" value="NagB/RpiA_transferase-like"/>
</dbReference>
<accession>A0ABN6NYH6</accession>
<keyword evidence="4" id="KW-0460">Magnesium</keyword>
<evidence type="ECO:0000313" key="6">
    <source>
        <dbReference type="Proteomes" id="UP000831327"/>
    </source>
</evidence>
<dbReference type="Gene3D" id="3.40.50.10420">
    <property type="entry name" value="NagB/RpiA/CoA transferase-like"/>
    <property type="match status" value="1"/>
</dbReference>
<keyword evidence="4" id="KW-0479">Metal-binding</keyword>
<keyword evidence="6" id="KW-1185">Reference proteome</keyword>
<dbReference type="Pfam" id="PF01812">
    <property type="entry name" value="5-FTHF_cyc-lig"/>
    <property type="match status" value="1"/>
</dbReference>